<proteinExistence type="predicted"/>
<dbReference type="AlphaFoldDB" id="A0A2G9RPH7"/>
<name>A0A2G9RPH7_AQUCT</name>
<accession>A0A2G9RPH7</accession>
<reference evidence="2" key="1">
    <citation type="journal article" date="2017" name="Nat. Commun.">
        <title>The North American bullfrog draft genome provides insight into hormonal regulation of long noncoding RNA.</title>
        <authorList>
            <person name="Hammond S.A."/>
            <person name="Warren R.L."/>
            <person name="Vandervalk B.P."/>
            <person name="Kucuk E."/>
            <person name="Khan H."/>
            <person name="Gibb E.A."/>
            <person name="Pandoh P."/>
            <person name="Kirk H."/>
            <person name="Zhao Y."/>
            <person name="Jones M."/>
            <person name="Mungall A.J."/>
            <person name="Coope R."/>
            <person name="Pleasance S."/>
            <person name="Moore R.A."/>
            <person name="Holt R.A."/>
            <person name="Round J.M."/>
            <person name="Ohora S."/>
            <person name="Walle B.V."/>
            <person name="Veldhoen N."/>
            <person name="Helbing C.C."/>
            <person name="Birol I."/>
        </authorList>
    </citation>
    <scope>NUCLEOTIDE SEQUENCE [LARGE SCALE GENOMIC DNA]</scope>
</reference>
<dbReference type="EMBL" id="KV935295">
    <property type="protein sequence ID" value="PIO29788.1"/>
    <property type="molecule type" value="Genomic_DNA"/>
</dbReference>
<evidence type="ECO:0000313" key="2">
    <source>
        <dbReference type="Proteomes" id="UP000228934"/>
    </source>
</evidence>
<dbReference type="Proteomes" id="UP000228934">
    <property type="component" value="Unassembled WGS sequence"/>
</dbReference>
<protein>
    <submittedName>
        <fullName evidence="1">Uncharacterized protein</fullName>
    </submittedName>
</protein>
<organism evidence="1 2">
    <name type="scientific">Aquarana catesbeiana</name>
    <name type="common">American bullfrog</name>
    <name type="synonym">Rana catesbeiana</name>
    <dbReference type="NCBI Taxonomy" id="8400"/>
    <lineage>
        <taxon>Eukaryota</taxon>
        <taxon>Metazoa</taxon>
        <taxon>Chordata</taxon>
        <taxon>Craniata</taxon>
        <taxon>Vertebrata</taxon>
        <taxon>Euteleostomi</taxon>
        <taxon>Amphibia</taxon>
        <taxon>Batrachia</taxon>
        <taxon>Anura</taxon>
        <taxon>Neobatrachia</taxon>
        <taxon>Ranoidea</taxon>
        <taxon>Ranidae</taxon>
        <taxon>Aquarana</taxon>
    </lineage>
</organism>
<sequence length="91" mass="10181">MFNLNTKIIPSYNTSNVLFLLGRDGVDGSAEDILCGQLYLDACILRCACFIHQPLQTTGKIKKPTTKAGNEISGGIWNIQIAINRYMFYTY</sequence>
<evidence type="ECO:0000313" key="1">
    <source>
        <dbReference type="EMBL" id="PIO29788.1"/>
    </source>
</evidence>
<gene>
    <name evidence="1" type="ORF">AB205_0089490</name>
</gene>
<keyword evidence="2" id="KW-1185">Reference proteome</keyword>